<keyword evidence="2" id="KW-1185">Reference proteome</keyword>
<sequence>MYKYQETIIIVEEAKNKENTHKVEVNWFWFASFLANFSLKKIRISKKIRHINEKKKEPLLMTN</sequence>
<dbReference type="Proteomes" id="UP000276133">
    <property type="component" value="Unassembled WGS sequence"/>
</dbReference>
<comment type="caution">
    <text evidence="1">The sequence shown here is derived from an EMBL/GenBank/DDBJ whole genome shotgun (WGS) entry which is preliminary data.</text>
</comment>
<gene>
    <name evidence="1" type="ORF">BpHYR1_029881</name>
</gene>
<proteinExistence type="predicted"/>
<accession>A0A3M7PKC8</accession>
<evidence type="ECO:0000313" key="2">
    <source>
        <dbReference type="Proteomes" id="UP000276133"/>
    </source>
</evidence>
<evidence type="ECO:0000313" key="1">
    <source>
        <dbReference type="EMBL" id="RMZ99585.1"/>
    </source>
</evidence>
<dbReference type="AlphaFoldDB" id="A0A3M7PKC8"/>
<reference evidence="1 2" key="1">
    <citation type="journal article" date="2018" name="Sci. Rep.">
        <title>Genomic signatures of local adaptation to the degree of environmental predictability in rotifers.</title>
        <authorList>
            <person name="Franch-Gras L."/>
            <person name="Hahn C."/>
            <person name="Garcia-Roger E.M."/>
            <person name="Carmona M.J."/>
            <person name="Serra M."/>
            <person name="Gomez A."/>
        </authorList>
    </citation>
    <scope>NUCLEOTIDE SEQUENCE [LARGE SCALE GENOMIC DNA]</scope>
    <source>
        <strain evidence="1">HYR1</strain>
    </source>
</reference>
<protein>
    <submittedName>
        <fullName evidence="1">Uncharacterized protein</fullName>
    </submittedName>
</protein>
<organism evidence="1 2">
    <name type="scientific">Brachionus plicatilis</name>
    <name type="common">Marine rotifer</name>
    <name type="synonym">Brachionus muelleri</name>
    <dbReference type="NCBI Taxonomy" id="10195"/>
    <lineage>
        <taxon>Eukaryota</taxon>
        <taxon>Metazoa</taxon>
        <taxon>Spiralia</taxon>
        <taxon>Gnathifera</taxon>
        <taxon>Rotifera</taxon>
        <taxon>Eurotatoria</taxon>
        <taxon>Monogononta</taxon>
        <taxon>Pseudotrocha</taxon>
        <taxon>Ploima</taxon>
        <taxon>Brachionidae</taxon>
        <taxon>Brachionus</taxon>
    </lineage>
</organism>
<dbReference type="EMBL" id="REGN01010151">
    <property type="protein sequence ID" value="RMZ99585.1"/>
    <property type="molecule type" value="Genomic_DNA"/>
</dbReference>
<name>A0A3M7PKC8_BRAPC</name>